<organism evidence="3 4">
    <name type="scientific">Zopfia rhizophila CBS 207.26</name>
    <dbReference type="NCBI Taxonomy" id="1314779"/>
    <lineage>
        <taxon>Eukaryota</taxon>
        <taxon>Fungi</taxon>
        <taxon>Dikarya</taxon>
        <taxon>Ascomycota</taxon>
        <taxon>Pezizomycotina</taxon>
        <taxon>Dothideomycetes</taxon>
        <taxon>Dothideomycetes incertae sedis</taxon>
        <taxon>Zopfiaceae</taxon>
        <taxon>Zopfia</taxon>
    </lineage>
</organism>
<name>A0A6A6EFM5_9PEZI</name>
<keyword evidence="4" id="KW-1185">Reference proteome</keyword>
<feature type="compositionally biased region" description="Polar residues" evidence="1">
    <location>
        <begin position="494"/>
        <end position="515"/>
    </location>
</feature>
<dbReference type="Proteomes" id="UP000800200">
    <property type="component" value="Unassembled WGS sequence"/>
</dbReference>
<dbReference type="Gene3D" id="1.10.10.60">
    <property type="entry name" value="Homeodomain-like"/>
    <property type="match status" value="1"/>
</dbReference>
<evidence type="ECO:0000313" key="3">
    <source>
        <dbReference type="EMBL" id="KAF2189875.1"/>
    </source>
</evidence>
<feature type="domain" description="Myb-like" evidence="2">
    <location>
        <begin position="517"/>
        <end position="566"/>
    </location>
</feature>
<feature type="compositionally biased region" description="Basic and acidic residues" evidence="1">
    <location>
        <begin position="99"/>
        <end position="117"/>
    </location>
</feature>
<feature type="compositionally biased region" description="Polar residues" evidence="1">
    <location>
        <begin position="120"/>
        <end position="135"/>
    </location>
</feature>
<feature type="compositionally biased region" description="Basic and acidic residues" evidence="1">
    <location>
        <begin position="516"/>
        <end position="533"/>
    </location>
</feature>
<sequence>MVTVNMEVVHFFQPRVPTRSLPLSQPPKPPVPHKEKEKEEAAFAQPNNQRVSKVDNGGLVAPSGNEEDNSEFPMEQLLLPKLPTDTATAMPSKSAYALHHSDEQVLNDHGKPSDKAEPTSPHQVQNRGSGSTQENPIAIDKEDDNDEMQSIFGDIGRINAERDAKPRKNSPFDSTTPRLQAPLHPPNLLNPGEPERAPSSRHGLPLSPNDLPVQPLDEAELNPDRIAQNAREKSAPEKLPSISNKEPTEWGDKELAELLNETTQPLEGEEKTAAAVSPKFPPDFTVQSPLHINEEHHPNEQTFTEQTNEPVSEPVSGPEVWVQRGEKRCCQDGIQETANDTRQPGSGDHSDDFREEKDDDNEEPRPTMKRRKKSPRQTGDATLTPPSGHRSRRRLGRRPSLMSDTTHLSVESEALPNPEQDRLSSASQTSRSTSAAREPMAAAEYQEWPFQGFLKCTTIGNEIIYNVVFKLPRVSGCVSLPINPAALGISSDGKTSTSPATIHGAQSQPKTLSTTKEAEPKRGKWMPEEDETVRSMRENGHSWDEIHGALPHRTKGTIQVRYSTKLKN</sequence>
<dbReference type="OrthoDB" id="3625020at2759"/>
<proteinExistence type="predicted"/>
<feature type="region of interest" description="Disordered" evidence="1">
    <location>
        <begin position="494"/>
        <end position="533"/>
    </location>
</feature>
<dbReference type="EMBL" id="ML994620">
    <property type="protein sequence ID" value="KAF2189875.1"/>
    <property type="molecule type" value="Genomic_DNA"/>
</dbReference>
<feature type="compositionally biased region" description="Polar residues" evidence="1">
    <location>
        <begin position="334"/>
        <end position="344"/>
    </location>
</feature>
<feature type="compositionally biased region" description="Basic and acidic residues" evidence="1">
    <location>
        <begin position="32"/>
        <end position="41"/>
    </location>
</feature>
<protein>
    <recommendedName>
        <fullName evidence="2">Myb-like domain-containing protein</fullName>
    </recommendedName>
</protein>
<accession>A0A6A6EFM5</accession>
<evidence type="ECO:0000256" key="1">
    <source>
        <dbReference type="SAM" id="MobiDB-lite"/>
    </source>
</evidence>
<dbReference type="AlphaFoldDB" id="A0A6A6EFM5"/>
<dbReference type="PROSITE" id="PS50090">
    <property type="entry name" value="MYB_LIKE"/>
    <property type="match status" value="1"/>
</dbReference>
<gene>
    <name evidence="3" type="ORF">K469DRAFT_683244</name>
</gene>
<evidence type="ECO:0000259" key="2">
    <source>
        <dbReference type="PROSITE" id="PS50090"/>
    </source>
</evidence>
<evidence type="ECO:0000313" key="4">
    <source>
        <dbReference type="Proteomes" id="UP000800200"/>
    </source>
</evidence>
<dbReference type="InterPro" id="IPR001005">
    <property type="entry name" value="SANT/Myb"/>
</dbReference>
<feature type="compositionally biased region" description="Polar residues" evidence="1">
    <location>
        <begin position="300"/>
        <end position="310"/>
    </location>
</feature>
<feature type="region of interest" description="Disordered" evidence="1">
    <location>
        <begin position="266"/>
        <end position="440"/>
    </location>
</feature>
<feature type="region of interest" description="Disordered" evidence="1">
    <location>
        <begin position="13"/>
        <end position="249"/>
    </location>
</feature>
<reference evidence="3" key="1">
    <citation type="journal article" date="2020" name="Stud. Mycol.">
        <title>101 Dothideomycetes genomes: a test case for predicting lifestyles and emergence of pathogens.</title>
        <authorList>
            <person name="Haridas S."/>
            <person name="Albert R."/>
            <person name="Binder M."/>
            <person name="Bloem J."/>
            <person name="Labutti K."/>
            <person name="Salamov A."/>
            <person name="Andreopoulos B."/>
            <person name="Baker S."/>
            <person name="Barry K."/>
            <person name="Bills G."/>
            <person name="Bluhm B."/>
            <person name="Cannon C."/>
            <person name="Castanera R."/>
            <person name="Culley D."/>
            <person name="Daum C."/>
            <person name="Ezra D."/>
            <person name="Gonzalez J."/>
            <person name="Henrissat B."/>
            <person name="Kuo A."/>
            <person name="Liang C."/>
            <person name="Lipzen A."/>
            <person name="Lutzoni F."/>
            <person name="Magnuson J."/>
            <person name="Mondo S."/>
            <person name="Nolan M."/>
            <person name="Ohm R."/>
            <person name="Pangilinan J."/>
            <person name="Park H.-J."/>
            <person name="Ramirez L."/>
            <person name="Alfaro M."/>
            <person name="Sun H."/>
            <person name="Tritt A."/>
            <person name="Yoshinaga Y."/>
            <person name="Zwiers L.-H."/>
            <person name="Turgeon B."/>
            <person name="Goodwin S."/>
            <person name="Spatafora J."/>
            <person name="Crous P."/>
            <person name="Grigoriev I."/>
        </authorList>
    </citation>
    <scope>NUCLEOTIDE SEQUENCE</scope>
    <source>
        <strain evidence="3">CBS 207.26</strain>
    </source>
</reference>
<feature type="compositionally biased region" description="Low complexity" evidence="1">
    <location>
        <begin position="424"/>
        <end position="437"/>
    </location>
</feature>